<dbReference type="SUPFAM" id="SSF56601">
    <property type="entry name" value="beta-lactamase/transpeptidase-like"/>
    <property type="match status" value="1"/>
</dbReference>
<dbReference type="PANTHER" id="PTHR43319:SF1">
    <property type="entry name" value="BETA-LACTAMASE-RELATED DOMAIN-CONTAINING PROTEIN"/>
    <property type="match status" value="1"/>
</dbReference>
<accession>A0AAV5WHJ6</accession>
<feature type="non-terminal residue" evidence="2">
    <location>
        <position position="146"/>
    </location>
</feature>
<dbReference type="InterPro" id="IPR012338">
    <property type="entry name" value="Beta-lactam/transpept-like"/>
</dbReference>
<dbReference type="PANTHER" id="PTHR43319">
    <property type="entry name" value="BETA-LACTAMASE-RELATED"/>
    <property type="match status" value="1"/>
</dbReference>
<evidence type="ECO:0000259" key="1">
    <source>
        <dbReference type="Pfam" id="PF00144"/>
    </source>
</evidence>
<keyword evidence="3" id="KW-1185">Reference proteome</keyword>
<dbReference type="EMBL" id="BTSY01000006">
    <property type="protein sequence ID" value="GMT31406.1"/>
    <property type="molecule type" value="Genomic_DNA"/>
</dbReference>
<proteinExistence type="predicted"/>
<evidence type="ECO:0000313" key="2">
    <source>
        <dbReference type="EMBL" id="GMT31406.1"/>
    </source>
</evidence>
<dbReference type="InterPro" id="IPR052907">
    <property type="entry name" value="Beta-lactamase/esterase"/>
</dbReference>
<protein>
    <recommendedName>
        <fullName evidence="1">Beta-lactamase-related domain-containing protein</fullName>
    </recommendedName>
</protein>
<comment type="caution">
    <text evidence="2">The sequence shown here is derived from an EMBL/GenBank/DDBJ whole genome shotgun (WGS) entry which is preliminary data.</text>
</comment>
<organism evidence="2 3">
    <name type="scientific">Pristionchus fissidentatus</name>
    <dbReference type="NCBI Taxonomy" id="1538716"/>
    <lineage>
        <taxon>Eukaryota</taxon>
        <taxon>Metazoa</taxon>
        <taxon>Ecdysozoa</taxon>
        <taxon>Nematoda</taxon>
        <taxon>Chromadorea</taxon>
        <taxon>Rhabditida</taxon>
        <taxon>Rhabditina</taxon>
        <taxon>Diplogasteromorpha</taxon>
        <taxon>Diplogasteroidea</taxon>
        <taxon>Neodiplogasteridae</taxon>
        <taxon>Pristionchus</taxon>
    </lineage>
</organism>
<dbReference type="AlphaFoldDB" id="A0AAV5WHJ6"/>
<dbReference type="Proteomes" id="UP001432322">
    <property type="component" value="Unassembled WGS sequence"/>
</dbReference>
<dbReference type="InterPro" id="IPR001466">
    <property type="entry name" value="Beta-lactam-related"/>
</dbReference>
<name>A0AAV5WHJ6_9BILA</name>
<evidence type="ECO:0000313" key="3">
    <source>
        <dbReference type="Proteomes" id="UP001432322"/>
    </source>
</evidence>
<gene>
    <name evidence="2" type="ORF">PFISCL1PPCAC_22703</name>
</gene>
<feature type="domain" description="Beta-lactamase-related" evidence="1">
    <location>
        <begin position="64"/>
        <end position="142"/>
    </location>
</feature>
<dbReference type="Pfam" id="PF00144">
    <property type="entry name" value="Beta-lactamase"/>
    <property type="match status" value="1"/>
</dbReference>
<reference evidence="2" key="1">
    <citation type="submission" date="2023-10" db="EMBL/GenBank/DDBJ databases">
        <title>Genome assembly of Pristionchus species.</title>
        <authorList>
            <person name="Yoshida K."/>
            <person name="Sommer R.J."/>
        </authorList>
    </citation>
    <scope>NUCLEOTIDE SEQUENCE</scope>
    <source>
        <strain evidence="2">RS5133</strain>
    </source>
</reference>
<dbReference type="Gene3D" id="3.40.710.10">
    <property type="entry name" value="DD-peptidase/beta-lactamase superfamily"/>
    <property type="match status" value="1"/>
</dbReference>
<sequence length="146" mass="15818">MVSRSRLALCTALCILTVSVMVLIALGAIMMTSDDVDDEPSATPIPMGAVVYDKRFQEVVEVFRSNLDADLERAGAAFAVYYKGKPAVHVWGGWSLIKDQRLPDVNDPAGAVKVLSGVPWEAHTRSVMFSTTKCLSALVLAYSLQN</sequence>